<feature type="domain" description="Response regulatory" evidence="11">
    <location>
        <begin position="760"/>
        <end position="876"/>
    </location>
</feature>
<evidence type="ECO:0000259" key="13">
    <source>
        <dbReference type="PROSITE" id="PS50113"/>
    </source>
</evidence>
<dbReference type="InterPro" id="IPR003660">
    <property type="entry name" value="HAMP_dom"/>
</dbReference>
<comment type="caution">
    <text evidence="15">The sequence shown here is derived from an EMBL/GenBank/DDBJ whole genome shotgun (WGS) entry which is preliminary data.</text>
</comment>
<dbReference type="InterPro" id="IPR003594">
    <property type="entry name" value="HATPase_dom"/>
</dbReference>
<dbReference type="CDD" id="cd06225">
    <property type="entry name" value="HAMP"/>
    <property type="match status" value="1"/>
</dbReference>
<dbReference type="Gene3D" id="3.30.450.20">
    <property type="entry name" value="PAS domain"/>
    <property type="match status" value="2"/>
</dbReference>
<dbReference type="InterPro" id="IPR004358">
    <property type="entry name" value="Sig_transdc_His_kin-like_C"/>
</dbReference>
<dbReference type="SUPFAM" id="SSF52172">
    <property type="entry name" value="CheY-like"/>
    <property type="match status" value="1"/>
</dbReference>
<dbReference type="Gene3D" id="6.10.340.10">
    <property type="match status" value="1"/>
</dbReference>
<reference evidence="15" key="1">
    <citation type="journal article" date="2020" name="mSystems">
        <title>Genome- and Community-Level Interaction Insights into Carbon Utilization and Element Cycling Functions of Hydrothermarchaeota in Hydrothermal Sediment.</title>
        <authorList>
            <person name="Zhou Z."/>
            <person name="Liu Y."/>
            <person name="Xu W."/>
            <person name="Pan J."/>
            <person name="Luo Z.H."/>
            <person name="Li M."/>
        </authorList>
    </citation>
    <scope>NUCLEOTIDE SEQUENCE [LARGE SCALE GENOMIC DNA]</scope>
    <source>
        <strain evidence="15">HyVt-527</strain>
    </source>
</reference>
<dbReference type="Pfam" id="PF02518">
    <property type="entry name" value="HATPase_c"/>
    <property type="match status" value="1"/>
</dbReference>
<feature type="coiled-coil region" evidence="8">
    <location>
        <begin position="539"/>
        <end position="566"/>
    </location>
</feature>
<dbReference type="SUPFAM" id="SSF158472">
    <property type="entry name" value="HAMP domain-like"/>
    <property type="match status" value="1"/>
</dbReference>
<dbReference type="InterPro" id="IPR035965">
    <property type="entry name" value="PAS-like_dom_sf"/>
</dbReference>
<dbReference type="PROSITE" id="PS50113">
    <property type="entry name" value="PAC"/>
    <property type="match status" value="2"/>
</dbReference>
<name>A0A7V5PS53_CALAY</name>
<evidence type="ECO:0000256" key="3">
    <source>
        <dbReference type="ARBA" id="ARBA00012438"/>
    </source>
</evidence>
<accession>A0A7V5PS53</accession>
<evidence type="ECO:0000313" key="15">
    <source>
        <dbReference type="EMBL" id="HHJ53867.1"/>
    </source>
</evidence>
<evidence type="ECO:0000259" key="11">
    <source>
        <dbReference type="PROSITE" id="PS50110"/>
    </source>
</evidence>
<dbReference type="InterPro" id="IPR033417">
    <property type="entry name" value="CHASE8"/>
</dbReference>
<evidence type="ECO:0000256" key="1">
    <source>
        <dbReference type="ARBA" id="ARBA00000085"/>
    </source>
</evidence>
<dbReference type="Gene3D" id="3.40.50.2300">
    <property type="match status" value="1"/>
</dbReference>
<evidence type="ECO:0000256" key="7">
    <source>
        <dbReference type="PROSITE-ProRule" id="PRU00169"/>
    </source>
</evidence>
<protein>
    <recommendedName>
        <fullName evidence="3">histidine kinase</fullName>
        <ecNumber evidence="3">2.7.13.3</ecNumber>
    </recommendedName>
</protein>
<dbReference type="CDD" id="cd00082">
    <property type="entry name" value="HisKA"/>
    <property type="match status" value="1"/>
</dbReference>
<dbReference type="InterPro" id="IPR003661">
    <property type="entry name" value="HisK_dim/P_dom"/>
</dbReference>
<proteinExistence type="predicted"/>
<dbReference type="Pfam" id="PF00072">
    <property type="entry name" value="Response_reg"/>
    <property type="match status" value="1"/>
</dbReference>
<comment type="catalytic activity">
    <reaction evidence="1">
        <text>ATP + protein L-histidine = ADP + protein N-phospho-L-histidine.</text>
        <dbReference type="EC" id="2.7.13.3"/>
    </reaction>
</comment>
<dbReference type="AlphaFoldDB" id="A0A7V5PS53"/>
<dbReference type="EC" id="2.7.13.3" evidence="3"/>
<dbReference type="Pfam" id="PF00512">
    <property type="entry name" value="HisKA"/>
    <property type="match status" value="1"/>
</dbReference>
<feature type="domain" description="PAS" evidence="12">
    <location>
        <begin position="247"/>
        <end position="317"/>
    </location>
</feature>
<keyword evidence="9" id="KW-0472">Membrane</keyword>
<dbReference type="Gene3D" id="3.30.565.10">
    <property type="entry name" value="Histidine kinase-like ATPase, C-terminal domain"/>
    <property type="match status" value="1"/>
</dbReference>
<evidence type="ECO:0000256" key="4">
    <source>
        <dbReference type="ARBA" id="ARBA00022553"/>
    </source>
</evidence>
<feature type="domain" description="PAS" evidence="12">
    <location>
        <begin position="372"/>
        <end position="443"/>
    </location>
</feature>
<dbReference type="SUPFAM" id="SSF47384">
    <property type="entry name" value="Homodimeric domain of signal transducing histidine kinase"/>
    <property type="match status" value="1"/>
</dbReference>
<feature type="domain" description="PAC" evidence="13">
    <location>
        <begin position="321"/>
        <end position="371"/>
    </location>
</feature>
<dbReference type="SUPFAM" id="SSF55785">
    <property type="entry name" value="PYP-like sensor domain (PAS domain)"/>
    <property type="match status" value="2"/>
</dbReference>
<keyword evidence="4 7" id="KW-0597">Phosphoprotein</keyword>
<dbReference type="Pfam" id="PF13188">
    <property type="entry name" value="PAS_8"/>
    <property type="match status" value="2"/>
</dbReference>
<dbReference type="PROSITE" id="PS50112">
    <property type="entry name" value="PAS"/>
    <property type="match status" value="2"/>
</dbReference>
<dbReference type="PROSITE" id="PS50109">
    <property type="entry name" value="HIS_KIN"/>
    <property type="match status" value="1"/>
</dbReference>
<dbReference type="SMART" id="SM00091">
    <property type="entry name" value="PAS"/>
    <property type="match status" value="2"/>
</dbReference>
<evidence type="ECO:0000256" key="6">
    <source>
        <dbReference type="ARBA" id="ARBA00022777"/>
    </source>
</evidence>
<dbReference type="PROSITE" id="PS50110">
    <property type="entry name" value="RESPONSE_REGULATORY"/>
    <property type="match status" value="1"/>
</dbReference>
<dbReference type="InterPro" id="IPR001789">
    <property type="entry name" value="Sig_transdc_resp-reg_receiver"/>
</dbReference>
<organism evidence="15">
    <name type="scientific">Caldithrix abyssi</name>
    <dbReference type="NCBI Taxonomy" id="187145"/>
    <lineage>
        <taxon>Bacteria</taxon>
        <taxon>Pseudomonadati</taxon>
        <taxon>Calditrichota</taxon>
        <taxon>Calditrichia</taxon>
        <taxon>Calditrichales</taxon>
        <taxon>Calditrichaceae</taxon>
        <taxon>Caldithrix</taxon>
    </lineage>
</organism>
<dbReference type="SMART" id="SM00448">
    <property type="entry name" value="REC"/>
    <property type="match status" value="1"/>
</dbReference>
<keyword evidence="6" id="KW-0418">Kinase</keyword>
<dbReference type="GO" id="GO:0016020">
    <property type="term" value="C:membrane"/>
    <property type="evidence" value="ECO:0007669"/>
    <property type="project" value="UniProtKB-SubCell"/>
</dbReference>
<gene>
    <name evidence="15" type="ORF">ENJ89_11775</name>
</gene>
<sequence length="877" mass="99250">MRKWLQNLSIRSKLTLIISSTTVIILLFGFILLTVINRNDLRERMLDNARLIARVTANYCVSDLAFEDKASALETLSSLISIPDFRMAALYDDQGNLFVTYRTDTSLVAPVKISQAQETVFFGEYLVLQEPVKYKDEFYGTLYLISSTKTLQEQISRLLITMVSLLVLLIIMAVILAGKLQNIISQPILNLAETTEKIAQNGDFSVRVKRKSGDEIGVLYDRFNDLLDQIFKREKLRTEALNALRQSEERYRHVVELSPNAIVIHDKGKLLYANPKAVEMTGVENEEDLIGMNILDFVHPDSVPMVKERLSKLSKENKPLPWVEEKMINIRGEVYDVMISAVPFTFHEHKAILNVIQDITERKKVENAIKESESRFRQIFEQSNDAMYVLVGAKLVAVNPKFTEIMGYSQEEALSDDFDIIKLVAEESRDFILERREQNLKGHFVPSSYSFKGVTKDGKKLDLEVTLSQITWGDQAAILGIMRDVTEQRLLEEQLRQSQKMEAIGTLAGGVAHDFNNLLTVISGHVELALLKMKENTPLKRHLSEIEKAGKRAQNLTRQLLAFSRKEIIKLQHVNFNAIISDMAKMLGRLIGEDIKMELSLAEKLAPVEADPGQIEQIVMNLVVNARDAINAKKEINFNRRIVIETANVYLDKSVDFLQENVQEGVHVMLAVSDTGIGMDEKTKEKIFEPFFTTKGVGKGTGLGLSTIYGIVKQNKGQIHVYSEPGQGTTIKVYWPSSRTAEKIEPESTQEEKIFTGNETILFVEDDHGVREFAVTALRSLGYTIYEATDAIEALERVEKEKIKFDLLITDLVMPELSGKELVDKLSEKVQNLRVLFTSGYTDGNIAQNGFLDRGINFIHKPYSVQQLSMKIREILG</sequence>
<dbReference type="SMART" id="SM00304">
    <property type="entry name" value="HAMP"/>
    <property type="match status" value="1"/>
</dbReference>
<comment type="subcellular location">
    <subcellularLocation>
        <location evidence="2">Membrane</location>
    </subcellularLocation>
</comment>
<dbReference type="PANTHER" id="PTHR43065">
    <property type="entry name" value="SENSOR HISTIDINE KINASE"/>
    <property type="match status" value="1"/>
</dbReference>
<dbReference type="InterPro" id="IPR011006">
    <property type="entry name" value="CheY-like_superfamily"/>
</dbReference>
<keyword evidence="8" id="KW-0175">Coiled coil</keyword>
<dbReference type="SMART" id="SM00388">
    <property type="entry name" value="HisKA"/>
    <property type="match status" value="1"/>
</dbReference>
<dbReference type="NCBIfam" id="TIGR00229">
    <property type="entry name" value="sensory_box"/>
    <property type="match status" value="2"/>
</dbReference>
<dbReference type="InterPro" id="IPR005467">
    <property type="entry name" value="His_kinase_dom"/>
</dbReference>
<dbReference type="EMBL" id="DROD01000744">
    <property type="protein sequence ID" value="HHJ53867.1"/>
    <property type="molecule type" value="Genomic_DNA"/>
</dbReference>
<dbReference type="Pfam" id="PF17152">
    <property type="entry name" value="CHASE8"/>
    <property type="match status" value="1"/>
</dbReference>
<feature type="transmembrane region" description="Helical" evidence="9">
    <location>
        <begin position="158"/>
        <end position="178"/>
    </location>
</feature>
<feature type="domain" description="Histidine kinase" evidence="10">
    <location>
        <begin position="510"/>
        <end position="739"/>
    </location>
</feature>
<evidence type="ECO:0000256" key="9">
    <source>
        <dbReference type="SAM" id="Phobius"/>
    </source>
</evidence>
<dbReference type="PRINTS" id="PR00344">
    <property type="entry name" value="BCTRLSENSOR"/>
</dbReference>
<evidence type="ECO:0000259" key="14">
    <source>
        <dbReference type="PROSITE" id="PS50885"/>
    </source>
</evidence>
<dbReference type="Pfam" id="PF00672">
    <property type="entry name" value="HAMP"/>
    <property type="match status" value="1"/>
</dbReference>
<dbReference type="SMART" id="SM00086">
    <property type="entry name" value="PAC"/>
    <property type="match status" value="2"/>
</dbReference>
<evidence type="ECO:0000259" key="12">
    <source>
        <dbReference type="PROSITE" id="PS50112"/>
    </source>
</evidence>
<dbReference type="InterPro" id="IPR000014">
    <property type="entry name" value="PAS"/>
</dbReference>
<dbReference type="Gene3D" id="1.10.287.130">
    <property type="match status" value="1"/>
</dbReference>
<keyword evidence="9" id="KW-0812">Transmembrane</keyword>
<dbReference type="SUPFAM" id="SSF55874">
    <property type="entry name" value="ATPase domain of HSP90 chaperone/DNA topoisomerase II/histidine kinase"/>
    <property type="match status" value="1"/>
</dbReference>
<keyword evidence="5" id="KW-0808">Transferase</keyword>
<evidence type="ECO:0000256" key="5">
    <source>
        <dbReference type="ARBA" id="ARBA00022679"/>
    </source>
</evidence>
<feature type="modified residue" description="4-aspartylphosphate" evidence="7">
    <location>
        <position position="811"/>
    </location>
</feature>
<evidence type="ECO:0000256" key="8">
    <source>
        <dbReference type="SAM" id="Coils"/>
    </source>
</evidence>
<feature type="domain" description="PAC" evidence="13">
    <location>
        <begin position="447"/>
        <end position="497"/>
    </location>
</feature>
<feature type="transmembrane region" description="Helical" evidence="9">
    <location>
        <begin position="14"/>
        <end position="36"/>
    </location>
</feature>
<dbReference type="PROSITE" id="PS50885">
    <property type="entry name" value="HAMP"/>
    <property type="match status" value="1"/>
</dbReference>
<dbReference type="CDD" id="cd00130">
    <property type="entry name" value="PAS"/>
    <property type="match status" value="2"/>
</dbReference>
<keyword evidence="9" id="KW-1133">Transmembrane helix</keyword>
<dbReference type="InterPro" id="IPR036890">
    <property type="entry name" value="HATPase_C_sf"/>
</dbReference>
<feature type="domain" description="HAMP" evidence="14">
    <location>
        <begin position="182"/>
        <end position="235"/>
    </location>
</feature>
<dbReference type="SMART" id="SM00387">
    <property type="entry name" value="HATPase_c"/>
    <property type="match status" value="1"/>
</dbReference>
<dbReference type="InterPro" id="IPR000700">
    <property type="entry name" value="PAS-assoc_C"/>
</dbReference>
<dbReference type="GO" id="GO:0000155">
    <property type="term" value="F:phosphorelay sensor kinase activity"/>
    <property type="evidence" value="ECO:0007669"/>
    <property type="project" value="InterPro"/>
</dbReference>
<dbReference type="Proteomes" id="UP000886124">
    <property type="component" value="Unassembled WGS sequence"/>
</dbReference>
<evidence type="ECO:0000259" key="10">
    <source>
        <dbReference type="PROSITE" id="PS50109"/>
    </source>
</evidence>
<dbReference type="InterPro" id="IPR001610">
    <property type="entry name" value="PAC"/>
</dbReference>
<dbReference type="PANTHER" id="PTHR43065:SF42">
    <property type="entry name" value="TWO-COMPONENT SENSOR PPRA"/>
    <property type="match status" value="1"/>
</dbReference>
<dbReference type="InterPro" id="IPR036097">
    <property type="entry name" value="HisK_dim/P_sf"/>
</dbReference>
<evidence type="ECO:0000256" key="2">
    <source>
        <dbReference type="ARBA" id="ARBA00004370"/>
    </source>
</evidence>